<dbReference type="SUPFAM" id="SSF57667">
    <property type="entry name" value="beta-beta-alpha zinc fingers"/>
    <property type="match status" value="1"/>
</dbReference>
<proteinExistence type="predicted"/>
<protein>
    <recommendedName>
        <fullName evidence="6">C2H2-type domain-containing protein</fullName>
    </recommendedName>
</protein>
<keyword evidence="1" id="KW-0479">Metal-binding</keyword>
<dbReference type="InterPro" id="IPR013087">
    <property type="entry name" value="Znf_C2H2_type"/>
</dbReference>
<evidence type="ECO:0000256" key="2">
    <source>
        <dbReference type="ARBA" id="ARBA00022771"/>
    </source>
</evidence>
<dbReference type="PANTHER" id="PTHR23235:SF127">
    <property type="entry name" value="TRANSCRIPTION FACTOR, PUTATIVE (AFU_ORTHOLOGUE AFUA_3G09820)-RELATED"/>
    <property type="match status" value="1"/>
</dbReference>
<evidence type="ECO:0000313" key="8">
    <source>
        <dbReference type="Proteomes" id="UP000294933"/>
    </source>
</evidence>
<feature type="compositionally biased region" description="Polar residues" evidence="5">
    <location>
        <begin position="214"/>
        <end position="245"/>
    </location>
</feature>
<dbReference type="Gene3D" id="3.30.160.60">
    <property type="entry name" value="Classic Zinc Finger"/>
    <property type="match status" value="2"/>
</dbReference>
<evidence type="ECO:0000256" key="5">
    <source>
        <dbReference type="SAM" id="MobiDB-lite"/>
    </source>
</evidence>
<evidence type="ECO:0000259" key="6">
    <source>
        <dbReference type="PROSITE" id="PS50157"/>
    </source>
</evidence>
<evidence type="ECO:0000256" key="3">
    <source>
        <dbReference type="ARBA" id="ARBA00022833"/>
    </source>
</evidence>
<evidence type="ECO:0000256" key="1">
    <source>
        <dbReference type="ARBA" id="ARBA00022723"/>
    </source>
</evidence>
<dbReference type="GO" id="GO:0000981">
    <property type="term" value="F:DNA-binding transcription factor activity, RNA polymerase II-specific"/>
    <property type="evidence" value="ECO:0007669"/>
    <property type="project" value="TreeGrafter"/>
</dbReference>
<dbReference type="EMBL" id="ML170202">
    <property type="protein sequence ID" value="TDL18940.1"/>
    <property type="molecule type" value="Genomic_DNA"/>
</dbReference>
<feature type="compositionally biased region" description="Low complexity" evidence="5">
    <location>
        <begin position="266"/>
        <end position="287"/>
    </location>
</feature>
<reference evidence="7 8" key="1">
    <citation type="submission" date="2018-06" db="EMBL/GenBank/DDBJ databases">
        <title>A transcriptomic atlas of mushroom development highlights an independent origin of complex multicellularity.</title>
        <authorList>
            <consortium name="DOE Joint Genome Institute"/>
            <person name="Krizsan K."/>
            <person name="Almasi E."/>
            <person name="Merenyi Z."/>
            <person name="Sahu N."/>
            <person name="Viragh M."/>
            <person name="Koszo T."/>
            <person name="Mondo S."/>
            <person name="Kiss B."/>
            <person name="Balint B."/>
            <person name="Kues U."/>
            <person name="Barry K."/>
            <person name="Hegedus J.C."/>
            <person name="Henrissat B."/>
            <person name="Johnson J."/>
            <person name="Lipzen A."/>
            <person name="Ohm R."/>
            <person name="Nagy I."/>
            <person name="Pangilinan J."/>
            <person name="Yan J."/>
            <person name="Xiong Y."/>
            <person name="Grigoriev I.V."/>
            <person name="Hibbett D.S."/>
            <person name="Nagy L.G."/>
        </authorList>
    </citation>
    <scope>NUCLEOTIDE SEQUENCE [LARGE SCALE GENOMIC DNA]</scope>
    <source>
        <strain evidence="7 8">SZMC22713</strain>
    </source>
</reference>
<dbReference type="SMART" id="SM00355">
    <property type="entry name" value="ZnF_C2H2"/>
    <property type="match status" value="2"/>
</dbReference>
<dbReference type="OrthoDB" id="10018191at2759"/>
<feature type="compositionally biased region" description="Low complexity" evidence="5">
    <location>
        <begin position="137"/>
        <end position="147"/>
    </location>
</feature>
<sequence length="413" mass="44153">MPDSPVLPMATAAVPNPVPSPPLQANANLANAANNGVNKRYRAAPAKTFQCRGYGDCRMVFSRSEHLARHVRKHTGERPFSCHCGKQFSRLDNLRQHAQTVHADKQELNEQMMRELTALHTSMAASHKASTGRGKRANAAAQAAHAASQSPTNLQANGGGHMHNGQNGPSSPVKEEEMQHPLPSNYGQQRPGTSVGYEVGPDQNGSSAGFPGTRTWQLQTTNLDTSAPSRQAIRTTTSPNSANHSTHNHSFRDPSQSFRVPPPTPQQQQQQQQQQLQQQQQQQQQQQYSSGAGQSFLPAPAFSVPNPAPHASSGSRPPTATVPPEPFLQRTLPPFASVVSQSITSSVHQPPVLPLPSPFSGSARRPSTAPRPGTAPASYFPFRPAFGGGGHGMAPVAELPVHGHGRDRELGGA</sequence>
<keyword evidence="2 4" id="KW-0863">Zinc-finger</keyword>
<dbReference type="Proteomes" id="UP000294933">
    <property type="component" value="Unassembled WGS sequence"/>
</dbReference>
<dbReference type="InterPro" id="IPR036236">
    <property type="entry name" value="Znf_C2H2_sf"/>
</dbReference>
<name>A0A4Y7PWM5_9AGAM</name>
<feature type="domain" description="C2H2-type" evidence="6">
    <location>
        <begin position="49"/>
        <end position="79"/>
    </location>
</feature>
<gene>
    <name evidence="7" type="ORF">BD410DRAFT_774505</name>
</gene>
<dbReference type="VEuPathDB" id="FungiDB:BD410DRAFT_774505"/>
<dbReference type="FunFam" id="3.30.160.60:FF:002343">
    <property type="entry name" value="Zinc finger protein 33A"/>
    <property type="match status" value="1"/>
</dbReference>
<dbReference type="Pfam" id="PF00096">
    <property type="entry name" value="zf-C2H2"/>
    <property type="match status" value="2"/>
</dbReference>
<evidence type="ECO:0000313" key="7">
    <source>
        <dbReference type="EMBL" id="TDL18940.1"/>
    </source>
</evidence>
<keyword evidence="8" id="KW-1185">Reference proteome</keyword>
<feature type="region of interest" description="Disordered" evidence="5">
    <location>
        <begin position="123"/>
        <end position="328"/>
    </location>
</feature>
<accession>A0A4Y7PWM5</accession>
<organism evidence="7 8">
    <name type="scientific">Rickenella mellea</name>
    <dbReference type="NCBI Taxonomy" id="50990"/>
    <lineage>
        <taxon>Eukaryota</taxon>
        <taxon>Fungi</taxon>
        <taxon>Dikarya</taxon>
        <taxon>Basidiomycota</taxon>
        <taxon>Agaricomycotina</taxon>
        <taxon>Agaricomycetes</taxon>
        <taxon>Hymenochaetales</taxon>
        <taxon>Rickenellaceae</taxon>
        <taxon>Rickenella</taxon>
    </lineage>
</organism>
<feature type="domain" description="C2H2-type" evidence="6">
    <location>
        <begin position="80"/>
        <end position="107"/>
    </location>
</feature>
<dbReference type="STRING" id="50990.A0A4Y7PWM5"/>
<dbReference type="GO" id="GO:0000978">
    <property type="term" value="F:RNA polymerase II cis-regulatory region sequence-specific DNA binding"/>
    <property type="evidence" value="ECO:0007669"/>
    <property type="project" value="TreeGrafter"/>
</dbReference>
<feature type="non-terminal residue" evidence="7">
    <location>
        <position position="413"/>
    </location>
</feature>
<dbReference type="AlphaFoldDB" id="A0A4Y7PWM5"/>
<evidence type="ECO:0000256" key="4">
    <source>
        <dbReference type="PROSITE-ProRule" id="PRU00042"/>
    </source>
</evidence>
<feature type="region of interest" description="Disordered" evidence="5">
    <location>
        <begin position="345"/>
        <end position="380"/>
    </location>
</feature>
<dbReference type="PANTHER" id="PTHR23235">
    <property type="entry name" value="KRUEPPEL-LIKE TRANSCRIPTION FACTOR"/>
    <property type="match status" value="1"/>
</dbReference>
<dbReference type="PROSITE" id="PS50157">
    <property type="entry name" value="ZINC_FINGER_C2H2_2"/>
    <property type="match status" value="2"/>
</dbReference>
<dbReference type="GO" id="GO:0008270">
    <property type="term" value="F:zinc ion binding"/>
    <property type="evidence" value="ECO:0007669"/>
    <property type="project" value="UniProtKB-KW"/>
</dbReference>
<keyword evidence="3" id="KW-0862">Zinc</keyword>